<dbReference type="Pfam" id="PF13650">
    <property type="entry name" value="Asp_protease_2"/>
    <property type="match status" value="2"/>
</dbReference>
<dbReference type="GO" id="GO:0006508">
    <property type="term" value="P:proteolysis"/>
    <property type="evidence" value="ECO:0007669"/>
    <property type="project" value="InterPro"/>
</dbReference>
<organism evidence="1 2">
    <name type="scientific">Rufibacter hautae</name>
    <dbReference type="NCBI Taxonomy" id="2595005"/>
    <lineage>
        <taxon>Bacteria</taxon>
        <taxon>Pseudomonadati</taxon>
        <taxon>Bacteroidota</taxon>
        <taxon>Cytophagia</taxon>
        <taxon>Cytophagales</taxon>
        <taxon>Hymenobacteraceae</taxon>
        <taxon>Rufibacter</taxon>
    </lineage>
</organism>
<dbReference type="PROSITE" id="PS00141">
    <property type="entry name" value="ASP_PROTEASE"/>
    <property type="match status" value="1"/>
</dbReference>
<keyword evidence="2" id="KW-1185">Reference proteome</keyword>
<dbReference type="EMBL" id="VKKY01000002">
    <property type="protein sequence ID" value="KAA3438504.1"/>
    <property type="molecule type" value="Genomic_DNA"/>
</dbReference>
<evidence type="ECO:0000313" key="2">
    <source>
        <dbReference type="Proteomes" id="UP000324133"/>
    </source>
</evidence>
<evidence type="ECO:0008006" key="3">
    <source>
        <dbReference type="Google" id="ProtNLM"/>
    </source>
</evidence>
<name>A0A5B6TGX0_9BACT</name>
<gene>
    <name evidence="1" type="ORF">FOA19_14820</name>
</gene>
<dbReference type="RefSeq" id="WP_149091562.1">
    <property type="nucleotide sequence ID" value="NZ_VKKY01000002.1"/>
</dbReference>
<dbReference type="Gene3D" id="2.40.70.10">
    <property type="entry name" value="Acid Proteases"/>
    <property type="match status" value="2"/>
</dbReference>
<dbReference type="AlphaFoldDB" id="A0A5B6TGX0"/>
<dbReference type="SUPFAM" id="SSF50630">
    <property type="entry name" value="Acid proteases"/>
    <property type="match status" value="1"/>
</dbReference>
<dbReference type="GO" id="GO:0004190">
    <property type="term" value="F:aspartic-type endopeptidase activity"/>
    <property type="evidence" value="ECO:0007669"/>
    <property type="project" value="InterPro"/>
</dbReference>
<proteinExistence type="predicted"/>
<dbReference type="OrthoDB" id="3521766at2"/>
<dbReference type="InterPro" id="IPR021109">
    <property type="entry name" value="Peptidase_aspartic_dom_sf"/>
</dbReference>
<reference evidence="1 2" key="1">
    <citation type="submission" date="2019-07" db="EMBL/GenBank/DDBJ databases">
        <title>Rufibacter sp. nov., isolated from lake sediment.</title>
        <authorList>
            <person name="Qu J.-H."/>
        </authorList>
    </citation>
    <scope>NUCLEOTIDE SEQUENCE [LARGE SCALE GENOMIC DNA]</scope>
    <source>
        <strain evidence="1 2">NBS58-1</strain>
    </source>
</reference>
<accession>A0A5B6TGX0</accession>
<evidence type="ECO:0000313" key="1">
    <source>
        <dbReference type="EMBL" id="KAA3438504.1"/>
    </source>
</evidence>
<sequence>MSSPFRSLVLKLMALLLLLLGNGVLEAKSKEKEKPQRHLTFALPGLGRTLSTFSIPYLFAGNDSASCVIPFTRAGNLILLQARADTTQGNFILDTGAQNLVLNITYFRDYPKTRDSGAQRTSVTGSTAAVIKTVVKNFSLGTLRYNRLRADLTPLGHLENTKGVKILGLLGMELFRQCEMIIDYERSLIYLHQIGKKEADTYQSTFLQDTSTFHRIPIDLKDNRIIAHTEMAGKKIDFIIDCGAETNILDSRLPNKVFENVVITGRVMLSGTGNRKIEALRGDMKNVRFGTQDIPNLPVLITSLENTCFSYNGCINGVLGFDFLAVNNNKIGFNFVRRELYIWK</sequence>
<comment type="caution">
    <text evidence="1">The sequence shown here is derived from an EMBL/GenBank/DDBJ whole genome shotgun (WGS) entry which is preliminary data.</text>
</comment>
<dbReference type="InterPro" id="IPR001969">
    <property type="entry name" value="Aspartic_peptidase_AS"/>
</dbReference>
<protein>
    <recommendedName>
        <fullName evidence="3">Peptidase A2 domain-containing protein</fullName>
    </recommendedName>
</protein>
<dbReference type="Proteomes" id="UP000324133">
    <property type="component" value="Unassembled WGS sequence"/>
</dbReference>